<dbReference type="PANTHER" id="PTHR43183:SF1">
    <property type="entry name" value="HYPOTHETICAL DIHYDROXY-ACID DEHYDRATASE (EUROFUNG)-RELATED"/>
    <property type="match status" value="1"/>
</dbReference>
<name>A0AA40ZYM2_9SPHN</name>
<protein>
    <submittedName>
        <fullName evidence="8 9">Dihydroxy-acid dehydratase</fullName>
        <ecNumber evidence="8">4.2.1.9</ecNumber>
    </submittedName>
</protein>
<sequence>MTDTPTQKLRSRAWFDNPENIDMTALYLERYLNFGLSLEELQSGKPIIGIAQSGSDLSPCNRHHLVLAERVREGVREMGGIVLEFPVHPIQETGKRPTAGLDRNLSYLGLVEVLYGYPLDGVVLTIGCDKTTPAMLMAAATVNIPAIALSVGPMLNGWHKGERTGSGTIVWKARQMLAAGEIDDAEFIRLVASSAPSTGYCNTMGTATTMNSLAEALGMSLPGSAAIPAPYRDRQEVAYLTGKRIVEMVNEDLKPSEILTKDAFHNAIKVNSAIGGSTNAPIHLAAIARHIGVDLPVQDWESEGHKVPLLVNLQPAGEYLGEDYYRAGGVPAVVNQLIEQGLIHEDALTVNGKTMGENCRGVAIEDEKVIRPFAQPLVEEAGFIVLSGNLFDAAIMKTSVISPEFRERYLSNPDDLNAFEGPAVVFDGPEDYHHRIDDPATGITPETLLFMRGAGPIGYPGAAEVVNMRPPAYLITEGVHSLPCIGDGRQSGTSGSPSILNASPEAAAMGGLALIQTGDRVRIDLNTGSANILISEEELAERRKTLAAAGGYKYPASQTPWQEIQRSVVGQMSTGAILEGAEKYQRIAQTQGLPRDNH</sequence>
<dbReference type="EMBL" id="JACHNX010000032">
    <property type="protein sequence ID" value="MBB4611520.1"/>
    <property type="molecule type" value="Genomic_DNA"/>
</dbReference>
<feature type="domain" description="Dihydroxy-acid/6-phosphogluconate dehydratase N-terminal" evidence="6">
    <location>
        <begin position="45"/>
        <end position="358"/>
    </location>
</feature>
<evidence type="ECO:0000313" key="10">
    <source>
        <dbReference type="Proteomes" id="UP000584663"/>
    </source>
</evidence>
<comment type="similarity">
    <text evidence="1">Belongs to the IlvD/Edd family.</text>
</comment>
<keyword evidence="2" id="KW-0479">Metal-binding</keyword>
<dbReference type="InterPro" id="IPR000581">
    <property type="entry name" value="ILV_EDD_N"/>
</dbReference>
<dbReference type="SUPFAM" id="SSF143975">
    <property type="entry name" value="IlvD/EDD N-terminal domain-like"/>
    <property type="match status" value="1"/>
</dbReference>
<dbReference type="InterPro" id="IPR052352">
    <property type="entry name" value="Sugar_Degrad_Dehydratases"/>
</dbReference>
<dbReference type="GO" id="GO:0004160">
    <property type="term" value="F:dihydroxy-acid dehydratase activity"/>
    <property type="evidence" value="ECO:0007669"/>
    <property type="project" value="UniProtKB-EC"/>
</dbReference>
<gene>
    <name evidence="8" type="ORF">GGQ89_003768</name>
    <name evidence="9" type="ORF">JYA60_04330</name>
</gene>
<evidence type="ECO:0000256" key="5">
    <source>
        <dbReference type="ARBA" id="ARBA00023239"/>
    </source>
</evidence>
<reference evidence="9" key="2">
    <citation type="submission" date="2021-01" db="EMBL/GenBank/DDBJ databases">
        <title>Genome Sequencing of Type Strains.</title>
        <authorList>
            <person name="Lemaire J.F."/>
            <person name="Inderbitzin P."/>
            <person name="Collins S.B."/>
            <person name="Wespe N."/>
            <person name="Knight-Connoni V."/>
        </authorList>
    </citation>
    <scope>NUCLEOTIDE SEQUENCE</scope>
    <source>
        <strain evidence="9">DSM 14562</strain>
    </source>
</reference>
<dbReference type="InterPro" id="IPR020558">
    <property type="entry name" value="DiOHA_6PGluconate_deHydtase_CS"/>
</dbReference>
<dbReference type="EMBL" id="JAFHKU010000116">
    <property type="protein sequence ID" value="MBN3557454.1"/>
    <property type="molecule type" value="Genomic_DNA"/>
</dbReference>
<keyword evidence="4" id="KW-0411">Iron-sulfur</keyword>
<evidence type="ECO:0000256" key="3">
    <source>
        <dbReference type="ARBA" id="ARBA00023004"/>
    </source>
</evidence>
<dbReference type="InterPro" id="IPR042096">
    <property type="entry name" value="Dihydro-acid_dehy_C"/>
</dbReference>
<dbReference type="InterPro" id="IPR056740">
    <property type="entry name" value="ILV_EDD_C"/>
</dbReference>
<keyword evidence="10" id="KW-1185">Reference proteome</keyword>
<dbReference type="EC" id="4.2.1.9" evidence="8"/>
<evidence type="ECO:0000256" key="2">
    <source>
        <dbReference type="ARBA" id="ARBA00022723"/>
    </source>
</evidence>
<feature type="domain" description="Dihydroxy-acid/6-phosphogluconate dehydratase C-terminal" evidence="7">
    <location>
        <begin position="368"/>
        <end position="576"/>
    </location>
</feature>
<dbReference type="RefSeq" id="WP_056431838.1">
    <property type="nucleotide sequence ID" value="NZ_JACHNX010000032.1"/>
</dbReference>
<dbReference type="PANTHER" id="PTHR43183">
    <property type="entry name" value="HYPOTHETICAL DIHYDROXYACID DEHYDRATASE (EUROFUNG)-RELATED"/>
    <property type="match status" value="1"/>
</dbReference>
<dbReference type="PROSITE" id="PS00886">
    <property type="entry name" value="ILVD_EDD_1"/>
    <property type="match status" value="1"/>
</dbReference>
<dbReference type="GO" id="GO:0051536">
    <property type="term" value="F:iron-sulfur cluster binding"/>
    <property type="evidence" value="ECO:0007669"/>
    <property type="project" value="UniProtKB-KW"/>
</dbReference>
<dbReference type="Pfam" id="PF00920">
    <property type="entry name" value="ILVD_EDD_N"/>
    <property type="match status" value="1"/>
</dbReference>
<dbReference type="NCBIfam" id="NF009560">
    <property type="entry name" value="PRK13017.1"/>
    <property type="match status" value="1"/>
</dbReference>
<dbReference type="Gene3D" id="3.50.30.80">
    <property type="entry name" value="IlvD/EDD C-terminal domain-like"/>
    <property type="match status" value="1"/>
</dbReference>
<organism evidence="9 11">
    <name type="scientific">Sphingomonas yabuuchiae</name>
    <dbReference type="NCBI Taxonomy" id="172044"/>
    <lineage>
        <taxon>Bacteria</taxon>
        <taxon>Pseudomonadati</taxon>
        <taxon>Pseudomonadota</taxon>
        <taxon>Alphaproteobacteria</taxon>
        <taxon>Sphingomonadales</taxon>
        <taxon>Sphingomonadaceae</taxon>
        <taxon>Sphingomonas</taxon>
    </lineage>
</organism>
<dbReference type="Proteomes" id="UP000584663">
    <property type="component" value="Unassembled WGS sequence"/>
</dbReference>
<dbReference type="NCBIfam" id="NF004784">
    <property type="entry name" value="PRK06131.1"/>
    <property type="match status" value="1"/>
</dbReference>
<evidence type="ECO:0000259" key="6">
    <source>
        <dbReference type="Pfam" id="PF00920"/>
    </source>
</evidence>
<keyword evidence="5 8" id="KW-0456">Lyase</keyword>
<dbReference type="InterPro" id="IPR037237">
    <property type="entry name" value="IlvD/EDD_N"/>
</dbReference>
<dbReference type="GO" id="GO:0046872">
    <property type="term" value="F:metal ion binding"/>
    <property type="evidence" value="ECO:0007669"/>
    <property type="project" value="UniProtKB-KW"/>
</dbReference>
<comment type="caution">
    <text evidence="9">The sequence shown here is derived from an EMBL/GenBank/DDBJ whole genome shotgun (WGS) entry which is preliminary data.</text>
</comment>
<dbReference type="SUPFAM" id="SSF52016">
    <property type="entry name" value="LeuD/IlvD-like"/>
    <property type="match status" value="1"/>
</dbReference>
<evidence type="ECO:0000256" key="4">
    <source>
        <dbReference type="ARBA" id="ARBA00023014"/>
    </source>
</evidence>
<evidence type="ECO:0000313" key="8">
    <source>
        <dbReference type="EMBL" id="MBB4611520.1"/>
    </source>
</evidence>
<dbReference type="Pfam" id="PF24877">
    <property type="entry name" value="ILV_EDD_C"/>
    <property type="match status" value="1"/>
</dbReference>
<dbReference type="Proteomes" id="UP000704529">
    <property type="component" value="Unassembled WGS sequence"/>
</dbReference>
<keyword evidence="3" id="KW-0408">Iron</keyword>
<accession>A0AA40ZYM2</accession>
<reference evidence="8 10" key="1">
    <citation type="submission" date="2020-08" db="EMBL/GenBank/DDBJ databases">
        <title>Genomic Encyclopedia of Type Strains, Phase IV (KMG-IV): sequencing the most valuable type-strain genomes for metagenomic binning, comparative biology and taxonomic classification.</title>
        <authorList>
            <person name="Goeker M."/>
        </authorList>
    </citation>
    <scope>NUCLEOTIDE SEQUENCE [LARGE SCALE GENOMIC DNA]</scope>
    <source>
        <strain evidence="8 10">DSM 14562</strain>
    </source>
</reference>
<proteinExistence type="inferred from homology"/>
<dbReference type="AlphaFoldDB" id="A0AA40ZYM2"/>
<evidence type="ECO:0000256" key="1">
    <source>
        <dbReference type="ARBA" id="ARBA00006486"/>
    </source>
</evidence>
<evidence type="ECO:0000259" key="7">
    <source>
        <dbReference type="Pfam" id="PF24877"/>
    </source>
</evidence>
<evidence type="ECO:0000313" key="11">
    <source>
        <dbReference type="Proteomes" id="UP000704529"/>
    </source>
</evidence>
<evidence type="ECO:0000313" key="9">
    <source>
        <dbReference type="EMBL" id="MBN3557454.1"/>
    </source>
</evidence>